<keyword evidence="1" id="KW-1133">Transmembrane helix</keyword>
<protein>
    <submittedName>
        <fullName evidence="2">Uncharacterized protein</fullName>
    </submittedName>
</protein>
<keyword evidence="1" id="KW-0472">Membrane</keyword>
<organism evidence="2 3">
    <name type="scientific">Puniceibacterium sediminis</name>
    <dbReference type="NCBI Taxonomy" id="1608407"/>
    <lineage>
        <taxon>Bacteria</taxon>
        <taxon>Pseudomonadati</taxon>
        <taxon>Pseudomonadota</taxon>
        <taxon>Alphaproteobacteria</taxon>
        <taxon>Rhodobacterales</taxon>
        <taxon>Paracoccaceae</taxon>
        <taxon>Puniceibacterium</taxon>
    </lineage>
</organism>
<dbReference type="EMBL" id="FZNN01000034">
    <property type="protein sequence ID" value="SNR84184.1"/>
    <property type="molecule type" value="Genomic_DNA"/>
</dbReference>
<feature type="transmembrane region" description="Helical" evidence="1">
    <location>
        <begin position="28"/>
        <end position="45"/>
    </location>
</feature>
<reference evidence="2 3" key="1">
    <citation type="submission" date="2017-06" db="EMBL/GenBank/DDBJ databases">
        <authorList>
            <person name="Kim H.J."/>
            <person name="Triplett B.A."/>
        </authorList>
    </citation>
    <scope>NUCLEOTIDE SEQUENCE [LARGE SCALE GENOMIC DNA]</scope>
    <source>
        <strain evidence="2 3">DSM 29052</strain>
    </source>
</reference>
<evidence type="ECO:0000256" key="1">
    <source>
        <dbReference type="SAM" id="Phobius"/>
    </source>
</evidence>
<keyword evidence="3" id="KW-1185">Reference proteome</keyword>
<evidence type="ECO:0000313" key="2">
    <source>
        <dbReference type="EMBL" id="SNR84184.1"/>
    </source>
</evidence>
<dbReference type="Proteomes" id="UP000198417">
    <property type="component" value="Unassembled WGS sequence"/>
</dbReference>
<name>A0A238ZNA6_9RHOB</name>
<proteinExistence type="predicted"/>
<dbReference type="AlphaFoldDB" id="A0A238ZNA6"/>
<gene>
    <name evidence="2" type="ORF">SAMN06265370_13425</name>
</gene>
<sequence>MISVLIGIVAAGFSLMLGASVYVALSIYFWSGCASILPILLFSLIRDALRVRDPLRGSPPAIDLVSRYAICGGQRVFAEGGALPRQSPRK</sequence>
<accession>A0A238ZNA6</accession>
<keyword evidence="1" id="KW-0812">Transmembrane</keyword>
<evidence type="ECO:0000313" key="3">
    <source>
        <dbReference type="Proteomes" id="UP000198417"/>
    </source>
</evidence>